<name>A0A0C3Q1K8_9AGAM</name>
<feature type="region of interest" description="Disordered" evidence="1">
    <location>
        <begin position="88"/>
        <end position="112"/>
    </location>
</feature>
<keyword evidence="3" id="KW-1185">Reference proteome</keyword>
<proteinExistence type="predicted"/>
<organism evidence="2 3">
    <name type="scientific">Tulasnella calospora MUT 4182</name>
    <dbReference type="NCBI Taxonomy" id="1051891"/>
    <lineage>
        <taxon>Eukaryota</taxon>
        <taxon>Fungi</taxon>
        <taxon>Dikarya</taxon>
        <taxon>Basidiomycota</taxon>
        <taxon>Agaricomycotina</taxon>
        <taxon>Agaricomycetes</taxon>
        <taxon>Cantharellales</taxon>
        <taxon>Tulasnellaceae</taxon>
        <taxon>Tulasnella</taxon>
    </lineage>
</organism>
<evidence type="ECO:0000256" key="1">
    <source>
        <dbReference type="SAM" id="MobiDB-lite"/>
    </source>
</evidence>
<protein>
    <submittedName>
        <fullName evidence="2">Uncharacterized protein</fullName>
    </submittedName>
</protein>
<dbReference type="AlphaFoldDB" id="A0A0C3Q1K8"/>
<evidence type="ECO:0000313" key="2">
    <source>
        <dbReference type="EMBL" id="KIO16471.1"/>
    </source>
</evidence>
<sequence length="334" mass="37281">MDFKDQVRSTAEERAETRTRILWAFCEDLRLTRRKCGPKSSLTVAAGERVLLVFNILSAMENIDLVRSKKNTRGGGVVRRIGPIRHLVPGDTEQEGKRTKWPEPSSDIDGSEFHEDVDVLGSTHNRDSGTACSLPDRERLANTTEAPPPPTTGPKYLGALGHMYDEEENVASESSPLGKARRPLESRKVGKVRLILPGQTRVKVNVGGMGGYDHKYFALRDNRDSKIEGFLHASQLSIGLKTLPQRECPPGAFAEIMVEGWANLMTNRTPRKCHRGVFALWQARATECNYIETRPIPVSANVTEVYSRSGRPMQQKATTYCDQKVLIPLEDQAR</sequence>
<accession>A0A0C3Q1K8</accession>
<gene>
    <name evidence="2" type="ORF">M407DRAFT_12808</name>
</gene>
<dbReference type="EMBL" id="KN823557">
    <property type="protein sequence ID" value="KIO16471.1"/>
    <property type="molecule type" value="Genomic_DNA"/>
</dbReference>
<dbReference type="HOGENOM" id="CLU_832073_0_0_1"/>
<feature type="region of interest" description="Disordered" evidence="1">
    <location>
        <begin position="124"/>
        <end position="155"/>
    </location>
</feature>
<dbReference type="Proteomes" id="UP000054248">
    <property type="component" value="Unassembled WGS sequence"/>
</dbReference>
<evidence type="ECO:0000313" key="3">
    <source>
        <dbReference type="Proteomes" id="UP000054248"/>
    </source>
</evidence>
<reference evidence="3" key="2">
    <citation type="submission" date="2015-01" db="EMBL/GenBank/DDBJ databases">
        <title>Evolutionary Origins and Diversification of the Mycorrhizal Mutualists.</title>
        <authorList>
            <consortium name="DOE Joint Genome Institute"/>
            <consortium name="Mycorrhizal Genomics Consortium"/>
            <person name="Kohler A."/>
            <person name="Kuo A."/>
            <person name="Nagy L.G."/>
            <person name="Floudas D."/>
            <person name="Copeland A."/>
            <person name="Barry K.W."/>
            <person name="Cichocki N."/>
            <person name="Veneault-Fourrey C."/>
            <person name="LaButti K."/>
            <person name="Lindquist E.A."/>
            <person name="Lipzen A."/>
            <person name="Lundell T."/>
            <person name="Morin E."/>
            <person name="Murat C."/>
            <person name="Riley R."/>
            <person name="Ohm R."/>
            <person name="Sun H."/>
            <person name="Tunlid A."/>
            <person name="Henrissat B."/>
            <person name="Grigoriev I.V."/>
            <person name="Hibbett D.S."/>
            <person name="Martin F."/>
        </authorList>
    </citation>
    <scope>NUCLEOTIDE SEQUENCE [LARGE SCALE GENOMIC DNA]</scope>
    <source>
        <strain evidence="3">MUT 4182</strain>
    </source>
</reference>
<dbReference type="OrthoDB" id="3331399at2759"/>
<reference evidence="2 3" key="1">
    <citation type="submission" date="2014-04" db="EMBL/GenBank/DDBJ databases">
        <authorList>
            <consortium name="DOE Joint Genome Institute"/>
            <person name="Kuo A."/>
            <person name="Girlanda M."/>
            <person name="Perotto S."/>
            <person name="Kohler A."/>
            <person name="Nagy L.G."/>
            <person name="Floudas D."/>
            <person name="Copeland A."/>
            <person name="Barry K.W."/>
            <person name="Cichocki N."/>
            <person name="Veneault-Fourrey C."/>
            <person name="LaButti K."/>
            <person name="Lindquist E.A."/>
            <person name="Lipzen A."/>
            <person name="Lundell T."/>
            <person name="Morin E."/>
            <person name="Murat C."/>
            <person name="Sun H."/>
            <person name="Tunlid A."/>
            <person name="Henrissat B."/>
            <person name="Grigoriev I.V."/>
            <person name="Hibbett D.S."/>
            <person name="Martin F."/>
            <person name="Nordberg H.P."/>
            <person name="Cantor M.N."/>
            <person name="Hua S.X."/>
        </authorList>
    </citation>
    <scope>NUCLEOTIDE SEQUENCE [LARGE SCALE GENOMIC DNA]</scope>
    <source>
        <strain evidence="2 3">MUT 4182</strain>
    </source>
</reference>